<dbReference type="HAMAP" id="MF_00909">
    <property type="entry name" value="FtsZ"/>
    <property type="match status" value="1"/>
</dbReference>
<dbReference type="PANTHER" id="PTHR30314">
    <property type="entry name" value="CELL DIVISION PROTEIN FTSZ-RELATED"/>
    <property type="match status" value="1"/>
</dbReference>
<evidence type="ECO:0000256" key="1">
    <source>
        <dbReference type="ARBA" id="ARBA00009690"/>
    </source>
</evidence>
<dbReference type="InterPro" id="IPR008280">
    <property type="entry name" value="Tub_FtsZ_C"/>
</dbReference>
<dbReference type="InterPro" id="IPR018316">
    <property type="entry name" value="Tubulin/FtsZ_2-layer-sand-dom"/>
</dbReference>
<evidence type="ECO:0000313" key="12">
    <source>
        <dbReference type="Proteomes" id="UP000278804"/>
    </source>
</evidence>
<evidence type="ECO:0000256" key="2">
    <source>
        <dbReference type="ARBA" id="ARBA00022741"/>
    </source>
</evidence>
<keyword evidence="3 5" id="KW-0342">GTP-binding</keyword>
<dbReference type="Proteomes" id="UP000278804">
    <property type="component" value="Chromosome"/>
</dbReference>
<dbReference type="FunFam" id="3.40.50.1440:FF:000001">
    <property type="entry name" value="Cell division protein FtsZ"/>
    <property type="match status" value="1"/>
</dbReference>
<dbReference type="Pfam" id="PF00091">
    <property type="entry name" value="Tubulin"/>
    <property type="match status" value="1"/>
</dbReference>
<feature type="binding site" evidence="5">
    <location>
        <begin position="18"/>
        <end position="22"/>
    </location>
    <ligand>
        <name>GTP</name>
        <dbReference type="ChEBI" id="CHEBI:37565"/>
    </ligand>
</feature>
<protein>
    <recommendedName>
        <fullName evidence="5 6">Cell division protein FtsZ</fullName>
    </recommendedName>
</protein>
<dbReference type="CDD" id="cd02201">
    <property type="entry name" value="FtsZ_type1"/>
    <property type="match status" value="1"/>
</dbReference>
<keyword evidence="5" id="KW-0963">Cytoplasm</keyword>
<comment type="function">
    <text evidence="5 7">Essential cell division protein that forms a contractile ring structure (Z ring) at the future cell division site. The regulation of the ring assembly controls the timing and the location of cell division. One of the functions of the FtsZ ring is to recruit other cell division proteins to the septum to produce a new cell wall between the dividing cells. Binds GTP and shows GTPase activity.</text>
</comment>
<dbReference type="GO" id="GO:0005737">
    <property type="term" value="C:cytoplasm"/>
    <property type="evidence" value="ECO:0007669"/>
    <property type="project" value="UniProtKB-SubCell"/>
</dbReference>
<comment type="subunit">
    <text evidence="5">Homodimer. Polymerizes to form a dynamic ring structure in a strictly GTP-dependent manner. Interacts directly with several other division proteins.</text>
</comment>
<evidence type="ECO:0000259" key="10">
    <source>
        <dbReference type="SMART" id="SM00865"/>
    </source>
</evidence>
<dbReference type="PRINTS" id="PR00423">
    <property type="entry name" value="CELLDVISFTSZ"/>
</dbReference>
<dbReference type="PROSITE" id="PS01135">
    <property type="entry name" value="FTSZ_2"/>
    <property type="match status" value="1"/>
</dbReference>
<keyword evidence="5 7" id="KW-0131">Cell cycle</keyword>
<proteinExistence type="inferred from homology"/>
<dbReference type="SMART" id="SM00864">
    <property type="entry name" value="Tubulin"/>
    <property type="match status" value="1"/>
</dbReference>
<dbReference type="SUPFAM" id="SSF52490">
    <property type="entry name" value="Tubulin nucleotide-binding domain-like"/>
    <property type="match status" value="1"/>
</dbReference>
<dbReference type="InterPro" id="IPR036525">
    <property type="entry name" value="Tubulin/FtsZ_GTPase_sf"/>
</dbReference>
<dbReference type="EMBL" id="CP034234">
    <property type="protein sequence ID" value="AZK44199.1"/>
    <property type="molecule type" value="Genomic_DNA"/>
</dbReference>
<dbReference type="AlphaFoldDB" id="A0A3S8RMX1"/>
<dbReference type="GO" id="GO:0000917">
    <property type="term" value="P:division septum assembly"/>
    <property type="evidence" value="ECO:0007669"/>
    <property type="project" value="UniProtKB-KW"/>
</dbReference>
<evidence type="ECO:0000256" key="6">
    <source>
        <dbReference type="NCBIfam" id="TIGR00065"/>
    </source>
</evidence>
<evidence type="ECO:0000256" key="8">
    <source>
        <dbReference type="SAM" id="MobiDB-lite"/>
    </source>
</evidence>
<feature type="compositionally biased region" description="Basic and acidic residues" evidence="8">
    <location>
        <begin position="340"/>
        <end position="358"/>
    </location>
</feature>
<feature type="domain" description="Tubulin/FtsZ 2-layer sandwich" evidence="10">
    <location>
        <begin position="203"/>
        <end position="320"/>
    </location>
</feature>
<dbReference type="SMART" id="SM00865">
    <property type="entry name" value="Tubulin_C"/>
    <property type="match status" value="1"/>
</dbReference>
<feature type="compositionally biased region" description="Low complexity" evidence="8">
    <location>
        <begin position="320"/>
        <end position="333"/>
    </location>
</feature>
<accession>A0A3S8RMX1</accession>
<feature type="binding site" evidence="5">
    <location>
        <position position="136"/>
    </location>
    <ligand>
        <name>GTP</name>
        <dbReference type="ChEBI" id="CHEBI:37565"/>
    </ligand>
</feature>
<feature type="binding site" evidence="5">
    <location>
        <begin position="105"/>
        <end position="107"/>
    </location>
    <ligand>
        <name>GTP</name>
        <dbReference type="ChEBI" id="CHEBI:37565"/>
    </ligand>
</feature>
<evidence type="ECO:0000256" key="5">
    <source>
        <dbReference type="HAMAP-Rule" id="MF_00909"/>
    </source>
</evidence>
<name>A0A3S8RMX1_9FIRM</name>
<evidence type="ECO:0000259" key="9">
    <source>
        <dbReference type="SMART" id="SM00864"/>
    </source>
</evidence>
<evidence type="ECO:0000313" key="11">
    <source>
        <dbReference type="EMBL" id="AZK44199.1"/>
    </source>
</evidence>
<dbReference type="GO" id="GO:0003924">
    <property type="term" value="F:GTPase activity"/>
    <property type="evidence" value="ECO:0007669"/>
    <property type="project" value="UniProtKB-UniRule"/>
</dbReference>
<feature type="domain" description="Tubulin/FtsZ GTPase" evidence="9">
    <location>
        <begin position="10"/>
        <end position="201"/>
    </location>
</feature>
<gene>
    <name evidence="5 11" type="primary">ftsZ</name>
    <name evidence="11" type="ORF">EEI45_05060</name>
</gene>
<evidence type="ECO:0000256" key="4">
    <source>
        <dbReference type="ARBA" id="ARBA00023210"/>
    </source>
</evidence>
<dbReference type="Pfam" id="PF12327">
    <property type="entry name" value="FtsZ_C"/>
    <property type="match status" value="1"/>
</dbReference>
<reference evidence="11 12" key="1">
    <citation type="journal article" date="2020" name="Int. J. Syst. Evol. Microbiol.">
        <title>Description of Erysipelothrix piscisicarius sp. nov., an emergent fish pathogen, and assessment of virulence using a tiger barb (Puntigrus tetrazona) infection model.</title>
        <authorList>
            <person name="Pomaranski E.K."/>
            <person name="Griffin M.J."/>
            <person name="Camus A.C."/>
            <person name="Armwood A.R."/>
            <person name="Shelley J."/>
            <person name="Waldbieser G.C."/>
            <person name="LaFrentz B.R."/>
            <person name="Garcia J.C."/>
            <person name="Yanong R."/>
            <person name="Soto E."/>
        </authorList>
    </citation>
    <scope>NUCLEOTIDE SEQUENCE [LARGE SCALE GENOMIC DNA]</scope>
    <source>
        <strain evidence="11 12">15TAL0474</strain>
    </source>
</reference>
<dbReference type="PROSITE" id="PS01134">
    <property type="entry name" value="FTSZ_1"/>
    <property type="match status" value="1"/>
</dbReference>
<feature type="binding site" evidence="5">
    <location>
        <position position="140"/>
    </location>
    <ligand>
        <name>GTP</name>
        <dbReference type="ChEBI" id="CHEBI:37565"/>
    </ligand>
</feature>
<dbReference type="InterPro" id="IPR000158">
    <property type="entry name" value="Cell_div_FtsZ"/>
</dbReference>
<dbReference type="InterPro" id="IPR037103">
    <property type="entry name" value="Tubulin/FtsZ-like_C"/>
</dbReference>
<dbReference type="Gene3D" id="3.40.50.1440">
    <property type="entry name" value="Tubulin/FtsZ, GTPase domain"/>
    <property type="match status" value="1"/>
</dbReference>
<comment type="similarity">
    <text evidence="1 5 7">Belongs to the FtsZ family.</text>
</comment>
<keyword evidence="2 5" id="KW-0547">Nucleotide-binding</keyword>
<dbReference type="PANTHER" id="PTHR30314:SF3">
    <property type="entry name" value="MITOCHONDRIAL DIVISION PROTEIN FSZA"/>
    <property type="match status" value="1"/>
</dbReference>
<comment type="subcellular location">
    <subcellularLocation>
        <location evidence="5">Cytoplasm</location>
    </subcellularLocation>
    <text evidence="5">Assembles at midcell at the inner surface of the cytoplasmic membrane.</text>
</comment>
<dbReference type="KEGG" id="eri:EEI45_05060"/>
<dbReference type="InterPro" id="IPR003008">
    <property type="entry name" value="Tubulin_FtsZ_GTPase"/>
</dbReference>
<dbReference type="NCBIfam" id="TIGR00065">
    <property type="entry name" value="ftsZ"/>
    <property type="match status" value="1"/>
</dbReference>
<dbReference type="SUPFAM" id="SSF55307">
    <property type="entry name" value="Tubulin C-terminal domain-like"/>
    <property type="match status" value="1"/>
</dbReference>
<dbReference type="InterPro" id="IPR020805">
    <property type="entry name" value="Cell_div_FtsZ_CS"/>
</dbReference>
<dbReference type="Gene3D" id="3.30.1330.20">
    <property type="entry name" value="Tubulin/FtsZ, C-terminal domain"/>
    <property type="match status" value="1"/>
</dbReference>
<sequence length="358" mass="37908">MDANFEQVARIKVIGVGGAGCNAVNRMVDEGMKGVEFYVANTDLQVLNCSPVVNRIELGREVTKGLGAGANPEMGRKAAVESENEIREAVKDADMVFVTAGLGGGTGTGASPLVAKIAQEEGALVVGIVTKPFTFEGRRRSNQAMSGLEELKSYVDSLIIVSNNQLLEVIGRIPFQEAFKEADNVLRQGVQTITDLIAVPAMINLDFADVRSVMAGQGSALIGIGMSQGENKSIEAAQKAITSPLLEAQIDGARNAIVNVTGGDSISIQDASEAVDYIRDAAGNDIDIIFGVAINENIGDSIIVTVIATGFDGAEEPAPEAHATRTAAEARPAYQTSHNNQEERRTENNDIPEFFKTR</sequence>
<keyword evidence="4 5" id="KW-0717">Septation</keyword>
<evidence type="ECO:0000256" key="3">
    <source>
        <dbReference type="ARBA" id="ARBA00023134"/>
    </source>
</evidence>
<dbReference type="GO" id="GO:0005525">
    <property type="term" value="F:GTP binding"/>
    <property type="evidence" value="ECO:0007669"/>
    <property type="project" value="UniProtKB-UniRule"/>
</dbReference>
<keyword evidence="5 7" id="KW-0132">Cell division</keyword>
<evidence type="ECO:0000256" key="7">
    <source>
        <dbReference type="RuleBase" id="RU000631"/>
    </source>
</evidence>
<dbReference type="GO" id="GO:0032153">
    <property type="term" value="C:cell division site"/>
    <property type="evidence" value="ECO:0007669"/>
    <property type="project" value="UniProtKB-UniRule"/>
</dbReference>
<dbReference type="GO" id="GO:0051258">
    <property type="term" value="P:protein polymerization"/>
    <property type="evidence" value="ECO:0007669"/>
    <property type="project" value="UniProtKB-UniRule"/>
</dbReference>
<organism evidence="11 12">
    <name type="scientific">Erysipelothrix piscisicarius</name>
    <dbReference type="NCBI Taxonomy" id="2485784"/>
    <lineage>
        <taxon>Bacteria</taxon>
        <taxon>Bacillati</taxon>
        <taxon>Bacillota</taxon>
        <taxon>Erysipelotrichia</taxon>
        <taxon>Erysipelotrichales</taxon>
        <taxon>Erysipelotrichaceae</taxon>
        <taxon>Erysipelothrix</taxon>
    </lineage>
</organism>
<dbReference type="InterPro" id="IPR045061">
    <property type="entry name" value="FtsZ/CetZ"/>
</dbReference>
<keyword evidence="12" id="KW-1185">Reference proteome</keyword>
<dbReference type="RefSeq" id="WP_125164377.1">
    <property type="nucleotide sequence ID" value="NZ_CP034234.1"/>
</dbReference>
<dbReference type="GO" id="GO:0043093">
    <property type="term" value="P:FtsZ-dependent cytokinesis"/>
    <property type="evidence" value="ECO:0007669"/>
    <property type="project" value="UniProtKB-UniRule"/>
</dbReference>
<feature type="region of interest" description="Disordered" evidence="8">
    <location>
        <begin position="315"/>
        <end position="358"/>
    </location>
</feature>
<feature type="binding site" evidence="5">
    <location>
        <position position="183"/>
    </location>
    <ligand>
        <name>GTP</name>
        <dbReference type="ChEBI" id="CHEBI:37565"/>
    </ligand>
</feature>
<dbReference type="InterPro" id="IPR024757">
    <property type="entry name" value="FtsZ_C"/>
</dbReference>